<dbReference type="Pfam" id="PF07883">
    <property type="entry name" value="Cupin_2"/>
    <property type="match status" value="1"/>
</dbReference>
<name>U1MVM8_9EURY</name>
<evidence type="ECO:0000313" key="5">
    <source>
        <dbReference type="Proteomes" id="UP000030710"/>
    </source>
</evidence>
<accession>U1MVM8</accession>
<dbReference type="InterPro" id="IPR051610">
    <property type="entry name" value="GPI/OXD"/>
</dbReference>
<dbReference type="PANTHER" id="PTHR35848:SF6">
    <property type="entry name" value="CUPIN TYPE-2 DOMAIN-CONTAINING PROTEIN"/>
    <property type="match status" value="1"/>
</dbReference>
<dbReference type="eggNOG" id="arCOG03008">
    <property type="taxonomic scope" value="Archaea"/>
</dbReference>
<dbReference type="Proteomes" id="UP000030710">
    <property type="component" value="Unassembled WGS sequence"/>
</dbReference>
<feature type="domain" description="Cupin type-2" evidence="3">
    <location>
        <begin position="33"/>
        <end position="89"/>
    </location>
</feature>
<dbReference type="SUPFAM" id="SSF51182">
    <property type="entry name" value="RmlC-like cupins"/>
    <property type="match status" value="1"/>
</dbReference>
<evidence type="ECO:0000256" key="1">
    <source>
        <dbReference type="ARBA" id="ARBA00022723"/>
    </source>
</evidence>
<evidence type="ECO:0000256" key="2">
    <source>
        <dbReference type="SAM" id="MobiDB-lite"/>
    </source>
</evidence>
<protein>
    <submittedName>
        <fullName evidence="4">Cupin domain protein</fullName>
    </submittedName>
</protein>
<gene>
    <name evidence="4" type="ORF">J07HQW2_00883</name>
</gene>
<dbReference type="EMBL" id="KE356561">
    <property type="protein sequence ID" value="ERG94449.1"/>
    <property type="molecule type" value="Genomic_DNA"/>
</dbReference>
<dbReference type="RefSeq" id="WP_021053940.1">
    <property type="nucleotide sequence ID" value="NZ_KE356561.1"/>
</dbReference>
<evidence type="ECO:0000313" key="4">
    <source>
        <dbReference type="EMBL" id="ERG94449.1"/>
    </source>
</evidence>
<dbReference type="InterPro" id="IPR014710">
    <property type="entry name" value="RmlC-like_jellyroll"/>
</dbReference>
<feature type="region of interest" description="Disordered" evidence="2">
    <location>
        <begin position="1"/>
        <end position="25"/>
    </location>
</feature>
<feature type="compositionally biased region" description="Acidic residues" evidence="2">
    <location>
        <begin position="11"/>
        <end position="21"/>
    </location>
</feature>
<dbReference type="GO" id="GO:0046872">
    <property type="term" value="F:metal ion binding"/>
    <property type="evidence" value="ECO:0007669"/>
    <property type="project" value="UniProtKB-KW"/>
</dbReference>
<feature type="compositionally biased region" description="Low complexity" evidence="2">
    <location>
        <begin position="1"/>
        <end position="10"/>
    </location>
</feature>
<keyword evidence="1" id="KW-0479">Metal-binding</keyword>
<dbReference type="HOGENOM" id="CLU_149791_1_0_2"/>
<dbReference type="AlphaFoldDB" id="U1MVM8"/>
<dbReference type="InterPro" id="IPR013096">
    <property type="entry name" value="Cupin_2"/>
</dbReference>
<evidence type="ECO:0000259" key="3">
    <source>
        <dbReference type="Pfam" id="PF07883"/>
    </source>
</evidence>
<proteinExistence type="predicted"/>
<dbReference type="Gene3D" id="2.60.120.10">
    <property type="entry name" value="Jelly Rolls"/>
    <property type="match status" value="1"/>
</dbReference>
<dbReference type="InterPro" id="IPR011051">
    <property type="entry name" value="RmlC_Cupin_sf"/>
</dbReference>
<reference evidence="4 5" key="1">
    <citation type="journal article" date="2013" name="PLoS ONE">
        <title>Assembly-driven community genomics of a hypersaline microbial ecosystem.</title>
        <authorList>
            <person name="Podell S."/>
            <person name="Ugalde J.A."/>
            <person name="Narasingarao P."/>
            <person name="Banfield J.F."/>
            <person name="Heidelberg K.B."/>
            <person name="Allen E.E."/>
        </authorList>
    </citation>
    <scope>NUCLEOTIDE SEQUENCE [LARGE SCALE GENOMIC DNA]</scope>
    <source>
        <strain evidence="5">J07HQW2</strain>
    </source>
</reference>
<organism evidence="4 5">
    <name type="scientific">Haloquadratum walsbyi J07HQW2</name>
    <dbReference type="NCBI Taxonomy" id="1238425"/>
    <lineage>
        <taxon>Archaea</taxon>
        <taxon>Methanobacteriati</taxon>
        <taxon>Methanobacteriota</taxon>
        <taxon>Stenosarchaea group</taxon>
        <taxon>Halobacteria</taxon>
        <taxon>Halobacteriales</taxon>
        <taxon>Haloferacaceae</taxon>
        <taxon>Haloquadratum</taxon>
    </lineage>
</organism>
<dbReference type="PANTHER" id="PTHR35848">
    <property type="entry name" value="OXALATE-BINDING PROTEIN"/>
    <property type="match status" value="1"/>
</dbReference>
<sequence length="108" mass="11858">MNAIEVAEQAAELEEESEESVESIRTDSFSLEVMRFEPGDEDPLHAHAEEEIYHVTSGAGKINVEGDVSPVSQGDVIHLEPGTDHQFLEFEDELVMSVLYAPAKGSNN</sequence>